<proteinExistence type="predicted"/>
<reference evidence="1" key="1">
    <citation type="journal article" date="2015" name="Nature">
        <title>Complex archaea that bridge the gap between prokaryotes and eukaryotes.</title>
        <authorList>
            <person name="Spang A."/>
            <person name="Saw J.H."/>
            <person name="Jorgensen S.L."/>
            <person name="Zaremba-Niedzwiedzka K."/>
            <person name="Martijn J."/>
            <person name="Lind A.E."/>
            <person name="van Eijk R."/>
            <person name="Schleper C."/>
            <person name="Guy L."/>
            <person name="Ettema T.J."/>
        </authorList>
    </citation>
    <scope>NUCLEOTIDE SEQUENCE</scope>
</reference>
<feature type="non-terminal residue" evidence="1">
    <location>
        <position position="196"/>
    </location>
</feature>
<comment type="caution">
    <text evidence="1">The sequence shown here is derived from an EMBL/GenBank/DDBJ whole genome shotgun (WGS) entry which is preliminary data.</text>
</comment>
<dbReference type="InterPro" id="IPR013320">
    <property type="entry name" value="ConA-like_dom_sf"/>
</dbReference>
<organism evidence="1">
    <name type="scientific">marine sediment metagenome</name>
    <dbReference type="NCBI Taxonomy" id="412755"/>
    <lineage>
        <taxon>unclassified sequences</taxon>
        <taxon>metagenomes</taxon>
        <taxon>ecological metagenomes</taxon>
    </lineage>
</organism>
<sequence length="196" mass="20822">MKSLLHTLPQMHGGIAPVLAIFPFARSLLDHSGFGNDVTIADPDVHWRRTNGVDGIYTKGTGRLLVANSAELEAVTDFTLFWSASYSTLGQVGRRIFSKRDAGGTQADIFQEADNTLRLYDGVTVAISPALNMATLRSVALSQKSGEKAIVFTNGARFGLMSLAATITADDAGISIGNIFGGSAPNADSLQGLIWY</sequence>
<dbReference type="AlphaFoldDB" id="A0A0F8XVP6"/>
<gene>
    <name evidence="1" type="ORF">LCGC14_2975100</name>
</gene>
<accession>A0A0F8XVP6</accession>
<protein>
    <submittedName>
        <fullName evidence="1">Uncharacterized protein</fullName>
    </submittedName>
</protein>
<dbReference type="EMBL" id="LAZR01060601">
    <property type="protein sequence ID" value="KKK65345.1"/>
    <property type="molecule type" value="Genomic_DNA"/>
</dbReference>
<name>A0A0F8XVP6_9ZZZZ</name>
<evidence type="ECO:0000313" key="1">
    <source>
        <dbReference type="EMBL" id="KKK65345.1"/>
    </source>
</evidence>
<dbReference type="SUPFAM" id="SSF49899">
    <property type="entry name" value="Concanavalin A-like lectins/glucanases"/>
    <property type="match status" value="1"/>
</dbReference>